<keyword evidence="2" id="KW-1185">Reference proteome</keyword>
<evidence type="ECO:0000313" key="1">
    <source>
        <dbReference type="EMBL" id="MCJ2382070.1"/>
    </source>
</evidence>
<dbReference type="InterPro" id="IPR025048">
    <property type="entry name" value="DUF3987"/>
</dbReference>
<proteinExistence type="predicted"/>
<name>A0ABT0C5A2_9BACT</name>
<reference evidence="1 2" key="1">
    <citation type="submission" date="2022-03" db="EMBL/GenBank/DDBJ databases">
        <title>Parabacteroides sp. nov. isolated from swine feces.</title>
        <authorList>
            <person name="Bak J.E."/>
        </authorList>
    </citation>
    <scope>NUCLEOTIDE SEQUENCE [LARGE SCALE GENOMIC DNA]</scope>
    <source>
        <strain evidence="1 2">AGMB00274</strain>
    </source>
</reference>
<sequence>MRVKNILQVFGSLVDDDNERKLLLTITVLISYGAMMLHVSCWINENEEIYPYLFLITIGDAAIGKSILKIGNRIYSYHASLIAKESQVEVEESKIAIKKWKDCISKCKEEDCGCGVEPTLVKKKNLLISASISYSKLISNLFDNQPESMLLFDTELDNASHTDKQDFGNLSPTLRKIFENEPVSTHTHTHGNITVENPKMACIMSGTEKQIMRFLGNKEDGFVSRCIYFLLRFSHYKGIADFDDSKANILQDTWKLIYKQVETASMYFRKHHLQLTMDKEVRLLIDEYFSHKEQEVLPYNSSAYLACTRRMRGILIRIMMIIEALHACEDNFQGTTWPIPVETARFVLGMANFLLEQSFQICDILPDVKESAEDSKERLQKELMDKLPCDFSFGDGLQLAQEILKCSESTFKRLLRKWIERGLLEKSAHNQYHKVNCKEEASFKAETNPYMAFGTNSMYDEDDDDDLPF</sequence>
<evidence type="ECO:0000313" key="2">
    <source>
        <dbReference type="Proteomes" id="UP001165444"/>
    </source>
</evidence>
<dbReference type="RefSeq" id="WP_243326430.1">
    <property type="nucleotide sequence ID" value="NZ_JAKZMM010000054.1"/>
</dbReference>
<accession>A0ABT0C5A2</accession>
<organism evidence="1 2">
    <name type="scientific">Parabacteroides faecalis</name>
    <dbReference type="NCBI Taxonomy" id="2924040"/>
    <lineage>
        <taxon>Bacteria</taxon>
        <taxon>Pseudomonadati</taxon>
        <taxon>Bacteroidota</taxon>
        <taxon>Bacteroidia</taxon>
        <taxon>Bacteroidales</taxon>
        <taxon>Tannerellaceae</taxon>
        <taxon>Parabacteroides</taxon>
    </lineage>
</organism>
<protein>
    <submittedName>
        <fullName evidence="1">YfjI family protein</fullName>
    </submittedName>
</protein>
<dbReference type="Pfam" id="PF13148">
    <property type="entry name" value="DUF3987"/>
    <property type="match status" value="1"/>
</dbReference>
<comment type="caution">
    <text evidence="1">The sequence shown here is derived from an EMBL/GenBank/DDBJ whole genome shotgun (WGS) entry which is preliminary data.</text>
</comment>
<dbReference type="EMBL" id="JAKZMM010000054">
    <property type="protein sequence ID" value="MCJ2382070.1"/>
    <property type="molecule type" value="Genomic_DNA"/>
</dbReference>
<gene>
    <name evidence="1" type="ORF">MUN53_15890</name>
</gene>
<dbReference type="Proteomes" id="UP001165444">
    <property type="component" value="Unassembled WGS sequence"/>
</dbReference>